<evidence type="ECO:0000313" key="2">
    <source>
        <dbReference type="EMBL" id="EEA91126.1"/>
    </source>
</evidence>
<dbReference type="AlphaFoldDB" id="B6G9E3"/>
<evidence type="ECO:0000256" key="1">
    <source>
        <dbReference type="SAM" id="MobiDB-lite"/>
    </source>
</evidence>
<reference evidence="2 3" key="1">
    <citation type="submission" date="2008-10" db="EMBL/GenBank/DDBJ databases">
        <title>Draft genome sequence of Collinsella stercoris (DSM 13279).</title>
        <authorList>
            <person name="Sudarsanam P."/>
            <person name="Ley R."/>
            <person name="Guruge J."/>
            <person name="Turnbaugh P.J."/>
            <person name="Mahowald M."/>
            <person name="Liep D."/>
            <person name="Gordon J."/>
        </authorList>
    </citation>
    <scope>NUCLEOTIDE SEQUENCE [LARGE SCALE GENOMIC DNA]</scope>
    <source>
        <strain evidence="2 3">DSM 13279</strain>
    </source>
</reference>
<protein>
    <submittedName>
        <fullName evidence="2">Uncharacterized protein</fullName>
    </submittedName>
</protein>
<reference evidence="2 3" key="2">
    <citation type="submission" date="2008-10" db="EMBL/GenBank/DDBJ databases">
        <authorList>
            <person name="Fulton L."/>
            <person name="Clifton S."/>
            <person name="Fulton B."/>
            <person name="Xu J."/>
            <person name="Minx P."/>
            <person name="Pepin K.H."/>
            <person name="Johnson M."/>
            <person name="Thiruvilangam P."/>
            <person name="Bhonagiri V."/>
            <person name="Nash W.E."/>
            <person name="Mardis E.R."/>
            <person name="Wilson R.K."/>
        </authorList>
    </citation>
    <scope>NUCLEOTIDE SEQUENCE [LARGE SCALE GENOMIC DNA]</scope>
    <source>
        <strain evidence="2 3">DSM 13279</strain>
    </source>
</reference>
<sequence>MGLPPIGEAPRGATLGGSPIAGAPRAFVGADRPWGARGAERYRR</sequence>
<organism evidence="2 3">
    <name type="scientific">Collinsella stercoris DSM 13279</name>
    <dbReference type="NCBI Taxonomy" id="445975"/>
    <lineage>
        <taxon>Bacteria</taxon>
        <taxon>Bacillati</taxon>
        <taxon>Actinomycetota</taxon>
        <taxon>Coriobacteriia</taxon>
        <taxon>Coriobacteriales</taxon>
        <taxon>Coriobacteriaceae</taxon>
        <taxon>Collinsella</taxon>
    </lineage>
</organism>
<dbReference type="EMBL" id="ABXJ01000036">
    <property type="protein sequence ID" value="EEA91126.1"/>
    <property type="molecule type" value="Genomic_DNA"/>
</dbReference>
<dbReference type="HOGENOM" id="CLU_3214881_0_0_11"/>
<comment type="caution">
    <text evidence="2">The sequence shown here is derived from an EMBL/GenBank/DDBJ whole genome shotgun (WGS) entry which is preliminary data.</text>
</comment>
<dbReference type="Proteomes" id="UP000003560">
    <property type="component" value="Unassembled WGS sequence"/>
</dbReference>
<keyword evidence="3" id="KW-1185">Reference proteome</keyword>
<evidence type="ECO:0000313" key="3">
    <source>
        <dbReference type="Proteomes" id="UP000003560"/>
    </source>
</evidence>
<gene>
    <name evidence="2" type="ORF">COLSTE_00684</name>
</gene>
<name>B6G9E3_9ACTN</name>
<proteinExistence type="predicted"/>
<feature type="region of interest" description="Disordered" evidence="1">
    <location>
        <begin position="1"/>
        <end position="44"/>
    </location>
</feature>
<accession>B6G9E3</accession>